<dbReference type="InterPro" id="IPR003593">
    <property type="entry name" value="AAA+_ATPase"/>
</dbReference>
<dbReference type="EMBL" id="JBBDGN010000006">
    <property type="protein sequence ID" value="MEJ1091614.1"/>
    <property type="molecule type" value="Genomic_DNA"/>
</dbReference>
<dbReference type="SUPFAM" id="SSF52540">
    <property type="entry name" value="P-loop containing nucleoside triphosphate hydrolases"/>
    <property type="match status" value="1"/>
</dbReference>
<evidence type="ECO:0000256" key="3">
    <source>
        <dbReference type="ARBA" id="ARBA00022840"/>
    </source>
</evidence>
<sequence length="358" mass="37194">MSAPTAVGALDADVVVQREGFRMQATLDVAAGGRLAVLGPNGSGKSTLIGALAGLLPLTAGKVCLDGRVLERAGGPRTRPEHRRIALLDQKPRLFPHLSVAQNIAFAPRARGMARADALRAAESWLDRLGLSGRGGDRPHRLSGGQQQRVAIARALAAEPELVLLDEPFAALDAESAPLVRRMLAEELTERGVSSILVTHDLADAWQLADHCIVLGHGRVLQHATPAELVSAPRHPFTARLAGYSVVRGVWTGAALALADGPDLPAVAEGELATGEAAFAVLAPRSVVVAADGAHAMRVDTVTAHAGAIGVEHRSGLAAEVPHEGIQSPAALPRVGDVVRVQVPLLSVRRSVDASASD</sequence>
<proteinExistence type="predicted"/>
<accession>A0ABU8LJV3</accession>
<gene>
    <name evidence="5" type="ORF">WDU93_07875</name>
</gene>
<feature type="domain" description="ABC transporter" evidence="4">
    <location>
        <begin position="7"/>
        <end position="242"/>
    </location>
</feature>
<protein>
    <submittedName>
        <fullName evidence="5">ATP-binding cassette domain-containing protein</fullName>
    </submittedName>
</protein>
<keyword evidence="2" id="KW-0547">Nucleotide-binding</keyword>
<evidence type="ECO:0000313" key="6">
    <source>
        <dbReference type="Proteomes" id="UP001366085"/>
    </source>
</evidence>
<evidence type="ECO:0000259" key="4">
    <source>
        <dbReference type="PROSITE" id="PS50893"/>
    </source>
</evidence>
<evidence type="ECO:0000256" key="2">
    <source>
        <dbReference type="ARBA" id="ARBA00022741"/>
    </source>
</evidence>
<name>A0ABU8LJV3_9MICO</name>
<dbReference type="PROSITE" id="PS00211">
    <property type="entry name" value="ABC_TRANSPORTER_1"/>
    <property type="match status" value="1"/>
</dbReference>
<dbReference type="SMART" id="SM00382">
    <property type="entry name" value="AAA"/>
    <property type="match status" value="1"/>
</dbReference>
<evidence type="ECO:0000256" key="1">
    <source>
        <dbReference type="ARBA" id="ARBA00022448"/>
    </source>
</evidence>
<dbReference type="InterPro" id="IPR027417">
    <property type="entry name" value="P-loop_NTPase"/>
</dbReference>
<keyword evidence="1" id="KW-0813">Transport</keyword>
<dbReference type="Proteomes" id="UP001366085">
    <property type="component" value="Unassembled WGS sequence"/>
</dbReference>
<dbReference type="GO" id="GO:0005524">
    <property type="term" value="F:ATP binding"/>
    <property type="evidence" value="ECO:0007669"/>
    <property type="project" value="UniProtKB-KW"/>
</dbReference>
<dbReference type="RefSeq" id="WP_337319301.1">
    <property type="nucleotide sequence ID" value="NZ_JBBDGN010000006.1"/>
</dbReference>
<dbReference type="PANTHER" id="PTHR42781:SF4">
    <property type="entry name" value="SPERMIDINE_PUTRESCINE IMPORT ATP-BINDING PROTEIN POTA"/>
    <property type="match status" value="1"/>
</dbReference>
<dbReference type="PROSITE" id="PS50893">
    <property type="entry name" value="ABC_TRANSPORTER_2"/>
    <property type="match status" value="1"/>
</dbReference>
<dbReference type="PANTHER" id="PTHR42781">
    <property type="entry name" value="SPERMIDINE/PUTRESCINE IMPORT ATP-BINDING PROTEIN POTA"/>
    <property type="match status" value="1"/>
</dbReference>
<keyword evidence="6" id="KW-1185">Reference proteome</keyword>
<reference evidence="5 6" key="1">
    <citation type="submission" date="2024-02" db="EMBL/GenBank/DDBJ databases">
        <authorList>
            <person name="Saticioglu I.B."/>
        </authorList>
    </citation>
    <scope>NUCLEOTIDE SEQUENCE [LARGE SCALE GENOMIC DNA]</scope>
    <source>
        <strain evidence="5 6">Mu-43</strain>
    </source>
</reference>
<dbReference type="InterPro" id="IPR017871">
    <property type="entry name" value="ABC_transporter-like_CS"/>
</dbReference>
<evidence type="ECO:0000313" key="5">
    <source>
        <dbReference type="EMBL" id="MEJ1091614.1"/>
    </source>
</evidence>
<dbReference type="InterPro" id="IPR050093">
    <property type="entry name" value="ABC_SmlMolc_Importer"/>
</dbReference>
<dbReference type="Gene3D" id="3.40.50.300">
    <property type="entry name" value="P-loop containing nucleotide triphosphate hydrolases"/>
    <property type="match status" value="1"/>
</dbReference>
<dbReference type="Pfam" id="PF00005">
    <property type="entry name" value="ABC_tran"/>
    <property type="match status" value="1"/>
</dbReference>
<dbReference type="InterPro" id="IPR003439">
    <property type="entry name" value="ABC_transporter-like_ATP-bd"/>
</dbReference>
<keyword evidence="3 5" id="KW-0067">ATP-binding</keyword>
<comment type="caution">
    <text evidence="5">The sequence shown here is derived from an EMBL/GenBank/DDBJ whole genome shotgun (WGS) entry which is preliminary data.</text>
</comment>
<organism evidence="5 6">
    <name type="scientific">Microbacterium istanbulense</name>
    <dbReference type="NCBI Taxonomy" id="3122049"/>
    <lineage>
        <taxon>Bacteria</taxon>
        <taxon>Bacillati</taxon>
        <taxon>Actinomycetota</taxon>
        <taxon>Actinomycetes</taxon>
        <taxon>Micrococcales</taxon>
        <taxon>Microbacteriaceae</taxon>
        <taxon>Microbacterium</taxon>
    </lineage>
</organism>